<dbReference type="EMBL" id="CP021780">
    <property type="protein sequence ID" value="ASA26167.1"/>
    <property type="molecule type" value="Genomic_DNA"/>
</dbReference>
<name>A0A2Z2KJK6_9BACL</name>
<evidence type="ECO:0000313" key="3">
    <source>
        <dbReference type="Proteomes" id="UP000249890"/>
    </source>
</evidence>
<keyword evidence="3" id="KW-1185">Reference proteome</keyword>
<dbReference type="RefSeq" id="WP_087920113.1">
    <property type="nucleotide sequence ID" value="NZ_CP021780.1"/>
</dbReference>
<dbReference type="InterPro" id="IPR038725">
    <property type="entry name" value="YdaG_split_barrel_FMN-bd"/>
</dbReference>
<sequence length="61" mass="7052">MCEAFLKTGYDDPDVILIKVYAEAAEYWKSGNLAEKVMYMFKRITNQDTGELNLNQTVELE</sequence>
<dbReference type="Gene3D" id="2.30.110.10">
    <property type="entry name" value="Electron Transport, Fmn-binding Protein, Chain A"/>
    <property type="match status" value="1"/>
</dbReference>
<protein>
    <recommendedName>
        <fullName evidence="1">General stress protein FMN-binding split barrel domain-containing protein</fullName>
    </recommendedName>
</protein>
<dbReference type="OrthoDB" id="9795235at2"/>
<dbReference type="KEGG" id="pdh:B9T62_03810"/>
<proteinExistence type="predicted"/>
<evidence type="ECO:0000313" key="2">
    <source>
        <dbReference type="EMBL" id="ASA26167.1"/>
    </source>
</evidence>
<dbReference type="InterPro" id="IPR012349">
    <property type="entry name" value="Split_barrel_FMN-bd"/>
</dbReference>
<organism evidence="2 3">
    <name type="scientific">Paenibacillus donghaensis</name>
    <dbReference type="NCBI Taxonomy" id="414771"/>
    <lineage>
        <taxon>Bacteria</taxon>
        <taxon>Bacillati</taxon>
        <taxon>Bacillota</taxon>
        <taxon>Bacilli</taxon>
        <taxon>Bacillales</taxon>
        <taxon>Paenibacillaceae</taxon>
        <taxon>Paenibacillus</taxon>
    </lineage>
</organism>
<dbReference type="AlphaFoldDB" id="A0A2Z2KJK6"/>
<feature type="domain" description="General stress protein FMN-binding split barrel" evidence="1">
    <location>
        <begin position="1"/>
        <end position="48"/>
    </location>
</feature>
<gene>
    <name evidence="2" type="ORF">B9T62_03810</name>
</gene>
<dbReference type="Proteomes" id="UP000249890">
    <property type="component" value="Chromosome"/>
</dbReference>
<reference evidence="2 3" key="1">
    <citation type="submission" date="2017-06" db="EMBL/GenBank/DDBJ databases">
        <title>Complete genome sequence of Paenibacillus donghaensis KCTC 13049T isolated from East Sea sediment, South Korea.</title>
        <authorList>
            <person name="Jung B.K."/>
            <person name="Hong S.-J."/>
            <person name="Shin J.-H."/>
        </authorList>
    </citation>
    <scope>NUCLEOTIDE SEQUENCE [LARGE SCALE GENOMIC DNA]</scope>
    <source>
        <strain evidence="2 3">KCTC 13049</strain>
    </source>
</reference>
<dbReference type="Pfam" id="PF16242">
    <property type="entry name" value="Pyrid_ox_like"/>
    <property type="match status" value="1"/>
</dbReference>
<accession>A0A2Z2KJK6</accession>
<evidence type="ECO:0000259" key="1">
    <source>
        <dbReference type="Pfam" id="PF16242"/>
    </source>
</evidence>